<evidence type="ECO:0000313" key="5">
    <source>
        <dbReference type="EMBL" id="MDR6293916.1"/>
    </source>
</evidence>
<dbReference type="PANTHER" id="PTHR43782">
    <property type="entry name" value="ARGINASE"/>
    <property type="match status" value="1"/>
</dbReference>
<evidence type="ECO:0000256" key="2">
    <source>
        <dbReference type="ARBA" id="ARBA00022801"/>
    </source>
</evidence>
<dbReference type="EMBL" id="JAVDPW010000014">
    <property type="protein sequence ID" value="MDR6293916.1"/>
    <property type="molecule type" value="Genomic_DNA"/>
</dbReference>
<keyword evidence="1" id="KW-0479">Metal-binding</keyword>
<dbReference type="PROSITE" id="PS51409">
    <property type="entry name" value="ARGINASE_2"/>
    <property type="match status" value="1"/>
</dbReference>
<protein>
    <submittedName>
        <fullName evidence="5">Arginase</fullName>
        <ecNumber evidence="5">3.5.3.1</ecNumber>
    </submittedName>
</protein>
<dbReference type="PRINTS" id="PR00116">
    <property type="entry name" value="ARGINASE"/>
</dbReference>
<gene>
    <name evidence="5" type="ORF">E9232_006469</name>
</gene>
<sequence length="321" mass="34292">MGDPVFAGGIAGTALIRAPSNLGLRPLHQGHEPGTWRAPQALTEAGLETRLRPSRVVDLGRPDYSTDPQPGTVLRNGPAIRRFNQQLADAVDAALRDRLFPVVVGGDCSILIGALAGARRHSDLALVHLDGHSDFRHPGNYEPDFALHSAAGMDLALAIGLGDPLMLRWPGAPDPLVPAGRAIQIGEREGREPDWGWEDIADTAITRIDMFELLEMGLAEGLRRSFAVLDRTPEIPFWVHLDVDILDQAVMPAVDSPGSPGLDYAGLATLLRGFLASPRCLGLNVTIYDPDLDPDGAYARGLVGMLADGLAPLASARRDGQ</sequence>
<dbReference type="RefSeq" id="WP_309801283.1">
    <property type="nucleotide sequence ID" value="NZ_JAVDPW010000014.1"/>
</dbReference>
<evidence type="ECO:0000313" key="6">
    <source>
        <dbReference type="Proteomes" id="UP001262410"/>
    </source>
</evidence>
<keyword evidence="3" id="KW-0464">Manganese</keyword>
<comment type="caution">
    <text evidence="5">The sequence shown here is derived from an EMBL/GenBank/DDBJ whole genome shotgun (WGS) entry which is preliminary data.</text>
</comment>
<dbReference type="SUPFAM" id="SSF52768">
    <property type="entry name" value="Arginase/deacetylase"/>
    <property type="match status" value="1"/>
</dbReference>
<organism evidence="5 6">
    <name type="scientific">Inquilinus ginsengisoli</name>
    <dbReference type="NCBI Taxonomy" id="363840"/>
    <lineage>
        <taxon>Bacteria</taxon>
        <taxon>Pseudomonadati</taxon>
        <taxon>Pseudomonadota</taxon>
        <taxon>Alphaproteobacteria</taxon>
        <taxon>Rhodospirillales</taxon>
        <taxon>Rhodospirillaceae</taxon>
        <taxon>Inquilinus</taxon>
    </lineage>
</organism>
<evidence type="ECO:0000256" key="1">
    <source>
        <dbReference type="ARBA" id="ARBA00022723"/>
    </source>
</evidence>
<evidence type="ECO:0000256" key="3">
    <source>
        <dbReference type="ARBA" id="ARBA00023211"/>
    </source>
</evidence>
<proteinExistence type="inferred from homology"/>
<evidence type="ECO:0000256" key="4">
    <source>
        <dbReference type="PROSITE-ProRule" id="PRU00742"/>
    </source>
</evidence>
<dbReference type="Pfam" id="PF00491">
    <property type="entry name" value="Arginase"/>
    <property type="match status" value="1"/>
</dbReference>
<dbReference type="EC" id="3.5.3.1" evidence="5"/>
<dbReference type="PANTHER" id="PTHR43782:SF3">
    <property type="entry name" value="ARGINASE"/>
    <property type="match status" value="1"/>
</dbReference>
<keyword evidence="6" id="KW-1185">Reference proteome</keyword>
<dbReference type="Proteomes" id="UP001262410">
    <property type="component" value="Unassembled WGS sequence"/>
</dbReference>
<dbReference type="GO" id="GO:0004053">
    <property type="term" value="F:arginase activity"/>
    <property type="evidence" value="ECO:0007669"/>
    <property type="project" value="UniProtKB-EC"/>
</dbReference>
<accession>A0ABU1JZ57</accession>
<dbReference type="Gene3D" id="3.40.800.10">
    <property type="entry name" value="Ureohydrolase domain"/>
    <property type="match status" value="1"/>
</dbReference>
<comment type="similarity">
    <text evidence="4">Belongs to the arginase family.</text>
</comment>
<dbReference type="InterPro" id="IPR006035">
    <property type="entry name" value="Ureohydrolase"/>
</dbReference>
<keyword evidence="2 5" id="KW-0378">Hydrolase</keyword>
<dbReference type="InterPro" id="IPR023696">
    <property type="entry name" value="Ureohydrolase_dom_sf"/>
</dbReference>
<reference evidence="5 6" key="1">
    <citation type="submission" date="2023-07" db="EMBL/GenBank/DDBJ databases">
        <title>Sorghum-associated microbial communities from plants grown in Nebraska, USA.</title>
        <authorList>
            <person name="Schachtman D."/>
        </authorList>
    </citation>
    <scope>NUCLEOTIDE SEQUENCE [LARGE SCALE GENOMIC DNA]</scope>
    <source>
        <strain evidence="5 6">584</strain>
    </source>
</reference>
<name>A0ABU1JZ57_9PROT</name>